<dbReference type="Gene3D" id="3.40.630.30">
    <property type="match status" value="1"/>
</dbReference>
<sequence length="162" mass="17883">MGDRLVLRLRRALTGPLPEPVWPAGIRPVPFEPDRHARQVHALLVEAYSRGGGYVEPFTIWWPSLRDDSEFDPALVVVAVNAQDEIVGVAQCWTSAFVKDLAVAPAMRRQGLGSALLRQAFRALQGRGAAFVDLKVDADNPSGALRLYRSLGFDEVESYRLS</sequence>
<evidence type="ECO:0000313" key="4">
    <source>
        <dbReference type="EMBL" id="UVF19830.1"/>
    </source>
</evidence>
<dbReference type="InterPro" id="IPR050832">
    <property type="entry name" value="Bact_Acetyltransf"/>
</dbReference>
<dbReference type="InterPro" id="IPR016181">
    <property type="entry name" value="Acyl_CoA_acyltransferase"/>
</dbReference>
<accession>A0ABY5RRD7</accession>
<dbReference type="PANTHER" id="PTHR43877">
    <property type="entry name" value="AMINOALKYLPHOSPHONATE N-ACETYLTRANSFERASE-RELATED-RELATED"/>
    <property type="match status" value="1"/>
</dbReference>
<dbReference type="EMBL" id="CP102845">
    <property type="protein sequence ID" value="UVF19830.1"/>
    <property type="molecule type" value="Genomic_DNA"/>
</dbReference>
<gene>
    <name evidence="4" type="ORF">HPT29_001350</name>
</gene>
<evidence type="ECO:0000313" key="5">
    <source>
        <dbReference type="Proteomes" id="UP001017257"/>
    </source>
</evidence>
<evidence type="ECO:0000259" key="3">
    <source>
        <dbReference type="PROSITE" id="PS51186"/>
    </source>
</evidence>
<keyword evidence="1" id="KW-0808">Transferase</keyword>
<name>A0ABY5RRD7_9HYPH</name>
<dbReference type="PROSITE" id="PS51186">
    <property type="entry name" value="GNAT"/>
    <property type="match status" value="1"/>
</dbReference>
<organism evidence="4 5">
    <name type="scientific">Microvirga terrae</name>
    <dbReference type="NCBI Taxonomy" id="2740529"/>
    <lineage>
        <taxon>Bacteria</taxon>
        <taxon>Pseudomonadati</taxon>
        <taxon>Pseudomonadota</taxon>
        <taxon>Alphaproteobacteria</taxon>
        <taxon>Hyphomicrobiales</taxon>
        <taxon>Methylobacteriaceae</taxon>
        <taxon>Microvirga</taxon>
    </lineage>
</organism>
<dbReference type="Proteomes" id="UP001017257">
    <property type="component" value="Chromosome"/>
</dbReference>
<dbReference type="InterPro" id="IPR000182">
    <property type="entry name" value="GNAT_dom"/>
</dbReference>
<keyword evidence="2" id="KW-0012">Acyltransferase</keyword>
<protein>
    <submittedName>
        <fullName evidence="4">GNAT family N-acetyltransferase</fullName>
    </submittedName>
</protein>
<reference evidence="4" key="1">
    <citation type="submission" date="2022-08" db="EMBL/GenBank/DDBJ databases">
        <title>Microvirga terrae sp. nov., isolated from soil.</title>
        <authorList>
            <person name="Kim K.H."/>
            <person name="Seo Y.L."/>
            <person name="Kim J.M."/>
            <person name="Lee J.K."/>
            <person name="Han D.M."/>
            <person name="Jeon C.O."/>
        </authorList>
    </citation>
    <scope>NUCLEOTIDE SEQUENCE</scope>
    <source>
        <strain evidence="4">R24</strain>
    </source>
</reference>
<evidence type="ECO:0000256" key="1">
    <source>
        <dbReference type="ARBA" id="ARBA00022679"/>
    </source>
</evidence>
<dbReference type="PANTHER" id="PTHR43877:SF2">
    <property type="entry name" value="AMINOALKYLPHOSPHONATE N-ACETYLTRANSFERASE-RELATED"/>
    <property type="match status" value="1"/>
</dbReference>
<keyword evidence="5" id="KW-1185">Reference proteome</keyword>
<evidence type="ECO:0000256" key="2">
    <source>
        <dbReference type="ARBA" id="ARBA00023315"/>
    </source>
</evidence>
<dbReference type="Pfam" id="PF00583">
    <property type="entry name" value="Acetyltransf_1"/>
    <property type="match status" value="1"/>
</dbReference>
<dbReference type="CDD" id="cd04301">
    <property type="entry name" value="NAT_SF"/>
    <property type="match status" value="1"/>
</dbReference>
<feature type="domain" description="N-acetyltransferase" evidence="3">
    <location>
        <begin position="24"/>
        <end position="162"/>
    </location>
</feature>
<proteinExistence type="predicted"/>
<dbReference type="RefSeq" id="WP_173947773.1">
    <property type="nucleotide sequence ID" value="NZ_CP102845.1"/>
</dbReference>
<dbReference type="SUPFAM" id="SSF55729">
    <property type="entry name" value="Acyl-CoA N-acyltransferases (Nat)"/>
    <property type="match status" value="1"/>
</dbReference>